<proteinExistence type="inferred from homology"/>
<evidence type="ECO:0000256" key="13">
    <source>
        <dbReference type="SAM" id="Phobius"/>
    </source>
</evidence>
<dbReference type="Pfam" id="PF00858">
    <property type="entry name" value="ASC"/>
    <property type="match status" value="1"/>
</dbReference>
<evidence type="ECO:0000256" key="2">
    <source>
        <dbReference type="ARBA" id="ARBA00007193"/>
    </source>
</evidence>
<evidence type="ECO:0000256" key="4">
    <source>
        <dbReference type="ARBA" id="ARBA00022461"/>
    </source>
</evidence>
<evidence type="ECO:0000256" key="3">
    <source>
        <dbReference type="ARBA" id="ARBA00022448"/>
    </source>
</evidence>
<keyword evidence="3 12" id="KW-0813">Transport</keyword>
<evidence type="ECO:0000256" key="1">
    <source>
        <dbReference type="ARBA" id="ARBA00004141"/>
    </source>
</evidence>
<dbReference type="Gene3D" id="1.10.287.820">
    <property type="entry name" value="Acid-sensing ion channel domain"/>
    <property type="match status" value="1"/>
</dbReference>
<evidence type="ECO:0000256" key="7">
    <source>
        <dbReference type="ARBA" id="ARBA00023053"/>
    </source>
</evidence>
<feature type="transmembrane region" description="Helical" evidence="13">
    <location>
        <begin position="170"/>
        <end position="189"/>
    </location>
</feature>
<evidence type="ECO:0000256" key="11">
    <source>
        <dbReference type="ARBA" id="ARBA00023303"/>
    </source>
</evidence>
<dbReference type="EMBL" id="GEBQ01000633">
    <property type="protein sequence ID" value="JAT39344.1"/>
    <property type="molecule type" value="Transcribed_RNA"/>
</dbReference>
<dbReference type="GO" id="GO:0015280">
    <property type="term" value="F:ligand-gated sodium channel activity"/>
    <property type="evidence" value="ECO:0007669"/>
    <property type="project" value="TreeGrafter"/>
</dbReference>
<keyword evidence="5 12" id="KW-0812">Transmembrane</keyword>
<keyword evidence="6 13" id="KW-1133">Transmembrane helix</keyword>
<accession>A0A1B6MTT3</accession>
<keyword evidence="7" id="KW-0915">Sodium</keyword>
<sequence>MYLGMSYRVVAFISPIVTSTDDEVKVWNPVKRGCYFENERYLRYFRIYTQRNCERECDSNNTFKHCGCVLISHPRSLSMPVCGNKKTQCVDQTQRDIIRQEIRYGSSYACRCLPSCNDIDFETEAHWRPWQFKVNSTFASVPATVDLNSTSVSLIAVGAKKKYLNKTKRTALIGSAAYVANIGGILSLFLGISFLSLFEVVYFITLRILINLWNMKKRDRRIHQQHFWVNSDFKKQPFIP</sequence>
<keyword evidence="9 13" id="KW-0472">Membrane</keyword>
<dbReference type="Gene3D" id="1.10.287.770">
    <property type="entry name" value="YojJ-like"/>
    <property type="match status" value="1"/>
</dbReference>
<protein>
    <submittedName>
        <fullName evidence="14">Uncharacterized protein</fullName>
    </submittedName>
</protein>
<dbReference type="PANTHER" id="PTHR11690:SF288">
    <property type="entry name" value="AMILORIDE-SENSITIVE NA+ CHANNEL-RELATED"/>
    <property type="match status" value="1"/>
</dbReference>
<organism evidence="14">
    <name type="scientific">Graphocephala atropunctata</name>
    <dbReference type="NCBI Taxonomy" id="36148"/>
    <lineage>
        <taxon>Eukaryota</taxon>
        <taxon>Metazoa</taxon>
        <taxon>Ecdysozoa</taxon>
        <taxon>Arthropoda</taxon>
        <taxon>Hexapoda</taxon>
        <taxon>Insecta</taxon>
        <taxon>Pterygota</taxon>
        <taxon>Neoptera</taxon>
        <taxon>Paraneoptera</taxon>
        <taxon>Hemiptera</taxon>
        <taxon>Auchenorrhyncha</taxon>
        <taxon>Membracoidea</taxon>
        <taxon>Cicadellidae</taxon>
        <taxon>Cicadellinae</taxon>
        <taxon>Cicadellini</taxon>
        <taxon>Graphocephala</taxon>
    </lineage>
</organism>
<dbReference type="AlphaFoldDB" id="A0A1B6MTT3"/>
<feature type="transmembrane region" description="Helical" evidence="13">
    <location>
        <begin position="195"/>
        <end position="213"/>
    </location>
</feature>
<keyword evidence="10 12" id="KW-0739">Sodium transport</keyword>
<comment type="similarity">
    <text evidence="2 12">Belongs to the amiloride-sensitive sodium channel (TC 1.A.6) family.</text>
</comment>
<evidence type="ECO:0000256" key="6">
    <source>
        <dbReference type="ARBA" id="ARBA00022989"/>
    </source>
</evidence>
<reference evidence="14" key="1">
    <citation type="submission" date="2015-11" db="EMBL/GenBank/DDBJ databases">
        <title>De novo transcriptome assembly of four potential Pierce s Disease insect vectors from Arizona vineyards.</title>
        <authorList>
            <person name="Tassone E.E."/>
        </authorList>
    </citation>
    <scope>NUCLEOTIDE SEQUENCE</scope>
</reference>
<name>A0A1B6MTT3_9HEMI</name>
<dbReference type="PANTHER" id="PTHR11690">
    <property type="entry name" value="AMILORIDE-SENSITIVE SODIUM CHANNEL-RELATED"/>
    <property type="match status" value="1"/>
</dbReference>
<dbReference type="PRINTS" id="PR01078">
    <property type="entry name" value="AMINACHANNEL"/>
</dbReference>
<evidence type="ECO:0000313" key="14">
    <source>
        <dbReference type="EMBL" id="JAT39344.1"/>
    </source>
</evidence>
<keyword evidence="4 12" id="KW-0894">Sodium channel</keyword>
<keyword evidence="11 12" id="KW-0407">Ion channel</keyword>
<gene>
    <name evidence="14" type="ORF">g.54812</name>
</gene>
<dbReference type="InterPro" id="IPR001873">
    <property type="entry name" value="ENaC"/>
</dbReference>
<evidence type="ECO:0000256" key="5">
    <source>
        <dbReference type="ARBA" id="ARBA00022692"/>
    </source>
</evidence>
<evidence type="ECO:0000256" key="12">
    <source>
        <dbReference type="RuleBase" id="RU000679"/>
    </source>
</evidence>
<evidence type="ECO:0000256" key="8">
    <source>
        <dbReference type="ARBA" id="ARBA00023065"/>
    </source>
</evidence>
<dbReference type="GO" id="GO:0005886">
    <property type="term" value="C:plasma membrane"/>
    <property type="evidence" value="ECO:0007669"/>
    <property type="project" value="TreeGrafter"/>
</dbReference>
<keyword evidence="8 12" id="KW-0406">Ion transport</keyword>
<evidence type="ECO:0000256" key="10">
    <source>
        <dbReference type="ARBA" id="ARBA00023201"/>
    </source>
</evidence>
<evidence type="ECO:0000256" key="9">
    <source>
        <dbReference type="ARBA" id="ARBA00023136"/>
    </source>
</evidence>
<comment type="subcellular location">
    <subcellularLocation>
        <location evidence="1">Membrane</location>
        <topology evidence="1">Multi-pass membrane protein</topology>
    </subcellularLocation>
</comment>